<comment type="caution">
    <text evidence="2">The sequence shown here is derived from an EMBL/GenBank/DDBJ whole genome shotgun (WGS) entry which is preliminary data.</text>
</comment>
<sequence>MKIALLEPDISKWDVYRNMLKDISEGNDLIFFSSGHQLIDFVKQNLVGNKNHVDIIISEFILQDRAFTDILEIIRNSQSTFSAGNFKVSSIPVVLFTEKNPQTEYEKLDVDLIIDKSSKDDSDKLAEKLKSLNKSWRMQIFDDLEVLGIGIDYDFSKIDVGYTVKVKSDNTKVLSSAFVLNQSKLPYLWLSKNFFEQEQAIDELDVLVNQYMDLTRDKLYRKQWESQLQDFFERNPKFIFSDTYADFWSEPRLYYQNSTKHIKPDFVTEPIISPELGKNWHIYDLKLPIQEFLQQSDFHKTFTHRFEKCLTQISDYKKYFQNDAHKENIEKVLKFHPKNPKLTLVVGRRNTLLENQDKLFERMQERNYAEINLLTYDEILDHQKRAIERLMNDKLF</sequence>
<dbReference type="Gene3D" id="3.40.50.2300">
    <property type="match status" value="1"/>
</dbReference>
<dbReference type="InterPro" id="IPR025359">
    <property type="entry name" value="SduA_C"/>
</dbReference>
<reference evidence="2 3" key="1">
    <citation type="submission" date="2019-03" db="EMBL/GenBank/DDBJ databases">
        <title>Genomic Encyclopedia of Archaeal and Bacterial Type Strains, Phase II (KMG-II): from individual species to whole genera.</title>
        <authorList>
            <person name="Goeker M."/>
        </authorList>
    </citation>
    <scope>NUCLEOTIDE SEQUENCE [LARGE SCALE GENOMIC DNA]</scope>
    <source>
        <strain evidence="2 3">DSM 28353</strain>
    </source>
</reference>
<dbReference type="EMBL" id="SNYV01000018">
    <property type="protein sequence ID" value="TDQ73838.1"/>
    <property type="molecule type" value="Genomic_DNA"/>
</dbReference>
<organism evidence="2 3">
    <name type="scientific">Sphingobacterium yanglingense</name>
    <dbReference type="NCBI Taxonomy" id="1437280"/>
    <lineage>
        <taxon>Bacteria</taxon>
        <taxon>Pseudomonadati</taxon>
        <taxon>Bacteroidota</taxon>
        <taxon>Sphingobacteriia</taxon>
        <taxon>Sphingobacteriales</taxon>
        <taxon>Sphingobacteriaceae</taxon>
        <taxon>Sphingobacterium</taxon>
    </lineage>
</organism>
<protein>
    <submittedName>
        <fullName evidence="2">Uncharacterized protein DUF4263</fullName>
    </submittedName>
</protein>
<proteinExistence type="predicted"/>
<feature type="domain" description="Shedu protein SduA C-terminal" evidence="1">
    <location>
        <begin position="225"/>
        <end position="380"/>
    </location>
</feature>
<evidence type="ECO:0000313" key="2">
    <source>
        <dbReference type="EMBL" id="TDQ73838.1"/>
    </source>
</evidence>
<dbReference type="SUPFAM" id="SSF52172">
    <property type="entry name" value="CheY-like"/>
    <property type="match status" value="1"/>
</dbReference>
<dbReference type="Pfam" id="PF14082">
    <property type="entry name" value="SduA_C"/>
    <property type="match status" value="1"/>
</dbReference>
<dbReference type="InterPro" id="IPR011006">
    <property type="entry name" value="CheY-like_superfamily"/>
</dbReference>
<accession>A0A4R6W521</accession>
<evidence type="ECO:0000313" key="3">
    <source>
        <dbReference type="Proteomes" id="UP000295292"/>
    </source>
</evidence>
<name>A0A4R6W521_9SPHI</name>
<gene>
    <name evidence="2" type="ORF">CLV99_4275</name>
</gene>
<dbReference type="Proteomes" id="UP000295292">
    <property type="component" value="Unassembled WGS sequence"/>
</dbReference>
<keyword evidence="3" id="KW-1185">Reference proteome</keyword>
<evidence type="ECO:0000259" key="1">
    <source>
        <dbReference type="Pfam" id="PF14082"/>
    </source>
</evidence>
<dbReference type="AlphaFoldDB" id="A0A4R6W521"/>
<dbReference type="RefSeq" id="WP_162850180.1">
    <property type="nucleotide sequence ID" value="NZ_SNYV01000018.1"/>
</dbReference>